<reference evidence="2" key="1">
    <citation type="submission" date="2022-06" db="EMBL/GenBank/DDBJ databases">
        <title>Complete genome sequences of two strains of the flax pathogen Septoria linicola.</title>
        <authorList>
            <person name="Lapalu N."/>
            <person name="Simon A."/>
            <person name="Demenou B."/>
            <person name="Paumier D."/>
            <person name="Guillot M.-P."/>
            <person name="Gout L."/>
            <person name="Valade R."/>
        </authorList>
    </citation>
    <scope>NUCLEOTIDE SEQUENCE</scope>
    <source>
        <strain evidence="2">SE15195</strain>
    </source>
</reference>
<dbReference type="AlphaFoldDB" id="A0A9Q9EP63"/>
<evidence type="ECO:0000256" key="1">
    <source>
        <dbReference type="SAM" id="MobiDB-lite"/>
    </source>
</evidence>
<dbReference type="Proteomes" id="UP001056384">
    <property type="component" value="Chromosome 11"/>
</dbReference>
<gene>
    <name evidence="2" type="ORF">Slin15195_G118050</name>
</gene>
<accession>A0A9Q9EP63</accession>
<sequence>MAGEVESLAYTPCLLVCDGGSAHGTFTVQRDSTSSASAMLLDGNPWLHLNVADHSNDKHDLPKLRWVKVPLEACHRAECKTGEIYHTATYQLATDLQGWVDHYAIEFQDRRYRVTSREGSGWSWASQHSSNLQVQTERPTIGTEEASPAKRTKVERAPTSADQCIEPRDMLYKQDNMRKMVKRAQKIMAAKPEGTAR</sequence>
<evidence type="ECO:0000313" key="3">
    <source>
        <dbReference type="Proteomes" id="UP001056384"/>
    </source>
</evidence>
<organism evidence="2 3">
    <name type="scientific">Septoria linicola</name>
    <dbReference type="NCBI Taxonomy" id="215465"/>
    <lineage>
        <taxon>Eukaryota</taxon>
        <taxon>Fungi</taxon>
        <taxon>Dikarya</taxon>
        <taxon>Ascomycota</taxon>
        <taxon>Pezizomycotina</taxon>
        <taxon>Dothideomycetes</taxon>
        <taxon>Dothideomycetidae</taxon>
        <taxon>Mycosphaerellales</taxon>
        <taxon>Mycosphaerellaceae</taxon>
        <taxon>Septoria</taxon>
    </lineage>
</organism>
<name>A0A9Q9EP63_9PEZI</name>
<keyword evidence="3" id="KW-1185">Reference proteome</keyword>
<dbReference type="EMBL" id="CP099428">
    <property type="protein sequence ID" value="USW58486.1"/>
    <property type="molecule type" value="Genomic_DNA"/>
</dbReference>
<protein>
    <submittedName>
        <fullName evidence="2">Uncharacterized protein</fullName>
    </submittedName>
</protein>
<feature type="compositionally biased region" description="Polar residues" evidence="1">
    <location>
        <begin position="123"/>
        <end position="138"/>
    </location>
</feature>
<evidence type="ECO:0000313" key="2">
    <source>
        <dbReference type="EMBL" id="USW58486.1"/>
    </source>
</evidence>
<proteinExistence type="predicted"/>
<feature type="region of interest" description="Disordered" evidence="1">
    <location>
        <begin position="121"/>
        <end position="167"/>
    </location>
</feature>